<reference evidence="3" key="2">
    <citation type="submission" date="2016-11" db="EMBL/GenBank/DDBJ databases">
        <authorList>
            <person name="Jaros S."/>
            <person name="Januszkiewicz K."/>
            <person name="Wedrychowicz H."/>
        </authorList>
    </citation>
    <scope>NUCLEOTIDE SEQUENCE [LARGE SCALE GENOMIC DNA]</scope>
    <source>
        <strain evidence="3">DSM 19859</strain>
    </source>
</reference>
<evidence type="ECO:0000313" key="5">
    <source>
        <dbReference type="Proteomes" id="UP000290037"/>
    </source>
</evidence>
<dbReference type="Proteomes" id="UP000184240">
    <property type="component" value="Unassembled WGS sequence"/>
</dbReference>
<evidence type="ECO:0000313" key="2">
    <source>
        <dbReference type="EMBL" id="RXG31374.1"/>
    </source>
</evidence>
<proteinExistence type="predicted"/>
<reference evidence="4" key="1">
    <citation type="submission" date="2016-11" db="EMBL/GenBank/DDBJ databases">
        <authorList>
            <person name="Varghese N."/>
            <person name="Submissions S."/>
        </authorList>
    </citation>
    <scope>NUCLEOTIDE SEQUENCE [LARGE SCALE GENOMIC DNA]</scope>
    <source>
        <strain evidence="4">DSM 19859</strain>
    </source>
</reference>
<dbReference type="EMBL" id="FQXT01000002">
    <property type="protein sequence ID" value="SHH87181.1"/>
    <property type="molecule type" value="Genomic_DNA"/>
</dbReference>
<dbReference type="Proteomes" id="UP000290037">
    <property type="component" value="Unassembled WGS sequence"/>
</dbReference>
<keyword evidence="1" id="KW-1133">Transmembrane helix</keyword>
<reference evidence="2 5" key="3">
    <citation type="submission" date="2018-07" db="EMBL/GenBank/DDBJ databases">
        <title>Leeuwenhoekiella genomics.</title>
        <authorList>
            <person name="Tahon G."/>
            <person name="Willems A."/>
        </authorList>
    </citation>
    <scope>NUCLEOTIDE SEQUENCE [LARGE SCALE GENOMIC DNA]</scope>
    <source>
        <strain evidence="2 5">LMG 24856</strain>
    </source>
</reference>
<keyword evidence="1" id="KW-0472">Membrane</keyword>
<sequence length="100" mass="10896">MPANSKYLTSSGWQRFGKISAGILGGYLVAQTAHLALAAYLDHVVILITATFSLFIVWAVLIILAFLAKNPWKIWGLYLAISIVFSVFVYLAPPLATLPS</sequence>
<dbReference type="AlphaFoldDB" id="A0A1M5WI65"/>
<accession>A0A1M5WI65</accession>
<name>A0A1M5WI65_9FLAO</name>
<evidence type="ECO:0000313" key="3">
    <source>
        <dbReference type="EMBL" id="SHH87181.1"/>
    </source>
</evidence>
<dbReference type="STRING" id="573501.SAMN04487999_1223"/>
<gene>
    <name evidence="2" type="ORF">DSM01_515</name>
    <name evidence="3" type="ORF">SAMN04487999_1223</name>
</gene>
<feature type="transmembrane region" description="Helical" evidence="1">
    <location>
        <begin position="21"/>
        <end position="40"/>
    </location>
</feature>
<protein>
    <recommendedName>
        <fullName evidence="6">DUF3649 domain-containing protein</fullName>
    </recommendedName>
</protein>
<dbReference type="EMBL" id="QOVN01000001">
    <property type="protein sequence ID" value="RXG31374.1"/>
    <property type="molecule type" value="Genomic_DNA"/>
</dbReference>
<evidence type="ECO:0000313" key="4">
    <source>
        <dbReference type="Proteomes" id="UP000184240"/>
    </source>
</evidence>
<evidence type="ECO:0000256" key="1">
    <source>
        <dbReference type="SAM" id="Phobius"/>
    </source>
</evidence>
<organism evidence="3 4">
    <name type="scientific">Leeuwenhoekiella palythoae</name>
    <dbReference type="NCBI Taxonomy" id="573501"/>
    <lineage>
        <taxon>Bacteria</taxon>
        <taxon>Pseudomonadati</taxon>
        <taxon>Bacteroidota</taxon>
        <taxon>Flavobacteriia</taxon>
        <taxon>Flavobacteriales</taxon>
        <taxon>Flavobacteriaceae</taxon>
        <taxon>Leeuwenhoekiella</taxon>
    </lineage>
</organism>
<keyword evidence="5" id="KW-1185">Reference proteome</keyword>
<evidence type="ECO:0008006" key="6">
    <source>
        <dbReference type="Google" id="ProtNLM"/>
    </source>
</evidence>
<feature type="transmembrane region" description="Helical" evidence="1">
    <location>
        <begin position="74"/>
        <end position="92"/>
    </location>
</feature>
<dbReference type="RefSeq" id="WP_072981338.1">
    <property type="nucleotide sequence ID" value="NZ_FQXT01000002.1"/>
</dbReference>
<dbReference type="OrthoDB" id="711014at2"/>
<feature type="transmembrane region" description="Helical" evidence="1">
    <location>
        <begin position="46"/>
        <end position="67"/>
    </location>
</feature>
<keyword evidence="1" id="KW-0812">Transmembrane</keyword>